<dbReference type="RefSeq" id="WP_345406607.1">
    <property type="nucleotide sequence ID" value="NZ_BAABLA010000122.1"/>
</dbReference>
<proteinExistence type="predicted"/>
<keyword evidence="5" id="KW-1185">Reference proteome</keyword>
<feature type="compositionally biased region" description="Low complexity" evidence="3">
    <location>
        <begin position="182"/>
        <end position="205"/>
    </location>
</feature>
<feature type="region of interest" description="Disordered" evidence="3">
    <location>
        <begin position="180"/>
        <end position="205"/>
    </location>
</feature>
<feature type="region of interest" description="Disordered" evidence="3">
    <location>
        <begin position="101"/>
        <end position="136"/>
    </location>
</feature>
<reference evidence="5" key="1">
    <citation type="journal article" date="2019" name="Int. J. Syst. Evol. Microbiol.">
        <title>The Global Catalogue of Microorganisms (GCM) 10K type strain sequencing project: providing services to taxonomists for standard genome sequencing and annotation.</title>
        <authorList>
            <consortium name="The Broad Institute Genomics Platform"/>
            <consortium name="The Broad Institute Genome Sequencing Center for Infectious Disease"/>
            <person name="Wu L."/>
            <person name="Ma J."/>
        </authorList>
    </citation>
    <scope>NUCLEOTIDE SEQUENCE [LARGE SCALE GENOMIC DNA]</scope>
    <source>
        <strain evidence="5">KCTC 32255</strain>
    </source>
</reference>
<organism evidence="4 5">
    <name type="scientific">Haloechinothrix salitolerans</name>
    <dbReference type="NCBI Taxonomy" id="926830"/>
    <lineage>
        <taxon>Bacteria</taxon>
        <taxon>Bacillati</taxon>
        <taxon>Actinomycetota</taxon>
        <taxon>Actinomycetes</taxon>
        <taxon>Pseudonocardiales</taxon>
        <taxon>Pseudonocardiaceae</taxon>
        <taxon>Haloechinothrix</taxon>
    </lineage>
</organism>
<evidence type="ECO:0000313" key="4">
    <source>
        <dbReference type="EMBL" id="MFC6871079.1"/>
    </source>
</evidence>
<dbReference type="EMBL" id="JBHSXX010000001">
    <property type="protein sequence ID" value="MFC6871079.1"/>
    <property type="molecule type" value="Genomic_DNA"/>
</dbReference>
<evidence type="ECO:0000256" key="3">
    <source>
        <dbReference type="SAM" id="MobiDB-lite"/>
    </source>
</evidence>
<gene>
    <name evidence="4" type="ORF">ACFQGD_28555</name>
</gene>
<protein>
    <submittedName>
        <fullName evidence="4">Anti-sigma factor family protein</fullName>
    </submittedName>
</protein>
<name>A0ABW2CAI7_9PSEU</name>
<dbReference type="Proteomes" id="UP001596337">
    <property type="component" value="Unassembled WGS sequence"/>
</dbReference>
<evidence type="ECO:0000256" key="2">
    <source>
        <dbReference type="ARBA" id="ARBA00023163"/>
    </source>
</evidence>
<sequence>MSGSWQLPESHLLPDAIVAFVDGELEAGARERAATHIMRCAACAADVTAQRQAREAVHDSQVPAMPAGLLASLSSIPQTTDISSGPDNLAVTADGQLVAVQRPDRPQQGSTFGSTRLGSSTPLGANALGRKSSKRTAQGAGVVVSGLVLTALAFALTVEEGGVPTRTGTESGVMPARYTEGTGTTSNTAVPTTTSAVTASTSLVR</sequence>
<dbReference type="InterPro" id="IPR041916">
    <property type="entry name" value="Anti_sigma_zinc_sf"/>
</dbReference>
<feature type="compositionally biased region" description="Polar residues" evidence="3">
    <location>
        <begin position="107"/>
        <end position="123"/>
    </location>
</feature>
<accession>A0ABW2CAI7</accession>
<keyword evidence="1" id="KW-0805">Transcription regulation</keyword>
<dbReference type="Gene3D" id="1.10.10.1320">
    <property type="entry name" value="Anti-sigma factor, zinc-finger domain"/>
    <property type="match status" value="1"/>
</dbReference>
<evidence type="ECO:0000256" key="1">
    <source>
        <dbReference type="ARBA" id="ARBA00023015"/>
    </source>
</evidence>
<keyword evidence="2" id="KW-0804">Transcription</keyword>
<evidence type="ECO:0000313" key="5">
    <source>
        <dbReference type="Proteomes" id="UP001596337"/>
    </source>
</evidence>
<comment type="caution">
    <text evidence="4">The sequence shown here is derived from an EMBL/GenBank/DDBJ whole genome shotgun (WGS) entry which is preliminary data.</text>
</comment>